<gene>
    <name evidence="1" type="primary">Rbm17</name>
    <name evidence="1" type="ORF">SNAT2548_LOCUS33292</name>
</gene>
<dbReference type="OrthoDB" id="437929at2759"/>
<comment type="caution">
    <text evidence="1">The sequence shown here is derived from an EMBL/GenBank/DDBJ whole genome shotgun (WGS) entry which is preliminary data.</text>
</comment>
<sequence>MHIVTSPPVPPFLRVAFAPLHGASDAGESDTRATIGGWLSDIPNPDKKDVYWFAMDVNQTSWLQPLLEQTSRKKRIAALELLGYSILFLLTARRTESSRMDIHVPLCTNNEGNAYSASKRSAKKWPCSALLMELAAQETQLACYAKIEHVKRCSNTWADQLTHLDFDGFMGSRRRDVSSSFEPGWILLPKLLRLHSTISVKS</sequence>
<keyword evidence="2" id="KW-1185">Reference proteome</keyword>
<proteinExistence type="predicted"/>
<evidence type="ECO:0000313" key="2">
    <source>
        <dbReference type="Proteomes" id="UP000604046"/>
    </source>
</evidence>
<protein>
    <submittedName>
        <fullName evidence="1">Rbm17 protein</fullName>
    </submittedName>
</protein>
<reference evidence="1" key="1">
    <citation type="submission" date="2021-02" db="EMBL/GenBank/DDBJ databases">
        <authorList>
            <person name="Dougan E. K."/>
            <person name="Rhodes N."/>
            <person name="Thang M."/>
            <person name="Chan C."/>
        </authorList>
    </citation>
    <scope>NUCLEOTIDE SEQUENCE</scope>
</reference>
<dbReference type="Proteomes" id="UP000604046">
    <property type="component" value="Unassembled WGS sequence"/>
</dbReference>
<evidence type="ECO:0000313" key="1">
    <source>
        <dbReference type="EMBL" id="CAE7583617.1"/>
    </source>
</evidence>
<name>A0A812UUE5_9DINO</name>
<accession>A0A812UUE5</accession>
<dbReference type="AlphaFoldDB" id="A0A812UUE5"/>
<organism evidence="1 2">
    <name type="scientific">Symbiodinium natans</name>
    <dbReference type="NCBI Taxonomy" id="878477"/>
    <lineage>
        <taxon>Eukaryota</taxon>
        <taxon>Sar</taxon>
        <taxon>Alveolata</taxon>
        <taxon>Dinophyceae</taxon>
        <taxon>Suessiales</taxon>
        <taxon>Symbiodiniaceae</taxon>
        <taxon>Symbiodinium</taxon>
    </lineage>
</organism>
<dbReference type="EMBL" id="CAJNDS010002748">
    <property type="protein sequence ID" value="CAE7583617.1"/>
    <property type="molecule type" value="Genomic_DNA"/>
</dbReference>